<dbReference type="GO" id="GO:0005509">
    <property type="term" value="F:calcium ion binding"/>
    <property type="evidence" value="ECO:0007669"/>
    <property type="project" value="InterPro"/>
</dbReference>
<dbReference type="InterPro" id="IPR051581">
    <property type="entry name" value="Ca-bind"/>
</dbReference>
<dbReference type="AlphaFoldDB" id="A0A8S1PXH8"/>
<sequence length="512" mass="60882">MAYSISKDAQQLLCEIINQISLTERRAEQVRIQLCRKTSFNPYACFKRLDQMNTNQIKPEQVVQLLKENDFFVQEITTLFNQTFQKEFLNYQDFLNIVLPKSDGELREITAMKQPTKAAVEKSIDYALAQLFNLEYNEAINLERLKIRLYNLYNADQMFQSMDSLNNNILNFKDFDRFFRRNGLLLYEEELIAFFYRIDLQRTGQITLNDFRRMLEPSQVLEQQQNLIYCIQTPKQTVSQPKSSNIFIDELGNSSNKAGQIIQSRNFSASNKKKFQSNRRASSITESLQTTKLTENILNDEQRFIDLGLEVLKLEMYLEEIKLKIQQQKDFNSMDFFHFIDLKNKGKVNQHEFVYFLEQLQLKNIDVIELFNYLDKDLDGFIRYSDVSDFISPSNMSSTYICKKPAKNSLLSYSISQLFSRSTISLIQLLFNQWNDNEKIIRSKKKQFLKELNLYQLFNKLDLYKKGSFNRQDLQRFFDVYNVKDDIKLLYKRLGKLNKEINYKEFELFFIN</sequence>
<accession>A0A8S1PXH8</accession>
<evidence type="ECO:0000259" key="4">
    <source>
        <dbReference type="PROSITE" id="PS50222"/>
    </source>
</evidence>
<dbReference type="PANTHER" id="PTHR34524:SF6">
    <property type="entry name" value="CALCYPHOSINE LIKE"/>
    <property type="match status" value="1"/>
</dbReference>
<comment type="caution">
    <text evidence="5">The sequence shown here is derived from an EMBL/GenBank/DDBJ whole genome shotgun (WGS) entry which is preliminary data.</text>
</comment>
<evidence type="ECO:0000313" key="5">
    <source>
        <dbReference type="EMBL" id="CAD8107771.1"/>
    </source>
</evidence>
<feature type="domain" description="EF-hand" evidence="4">
    <location>
        <begin position="186"/>
        <end position="221"/>
    </location>
</feature>
<dbReference type="EMBL" id="CAJJDN010000089">
    <property type="protein sequence ID" value="CAD8107771.1"/>
    <property type="molecule type" value="Genomic_DNA"/>
</dbReference>
<protein>
    <recommendedName>
        <fullName evidence="4">EF-hand domain-containing protein</fullName>
    </recommendedName>
</protein>
<dbReference type="InterPro" id="IPR002048">
    <property type="entry name" value="EF_hand_dom"/>
</dbReference>
<name>A0A8S1PXH8_9CILI</name>
<evidence type="ECO:0000256" key="2">
    <source>
        <dbReference type="ARBA" id="ARBA00022737"/>
    </source>
</evidence>
<dbReference type="PANTHER" id="PTHR34524">
    <property type="entry name" value="CALCYPHOSIN"/>
    <property type="match status" value="1"/>
</dbReference>
<keyword evidence="6" id="KW-1185">Reference proteome</keyword>
<gene>
    <name evidence="5" type="ORF">PSON_ATCC_30995.1.T0890195</name>
</gene>
<keyword evidence="2" id="KW-0677">Repeat</keyword>
<evidence type="ECO:0000256" key="1">
    <source>
        <dbReference type="ARBA" id="ARBA00022723"/>
    </source>
</evidence>
<organism evidence="5 6">
    <name type="scientific">Paramecium sonneborni</name>
    <dbReference type="NCBI Taxonomy" id="65129"/>
    <lineage>
        <taxon>Eukaryota</taxon>
        <taxon>Sar</taxon>
        <taxon>Alveolata</taxon>
        <taxon>Ciliophora</taxon>
        <taxon>Intramacronucleata</taxon>
        <taxon>Oligohymenophorea</taxon>
        <taxon>Peniculida</taxon>
        <taxon>Parameciidae</taxon>
        <taxon>Paramecium</taxon>
    </lineage>
</organism>
<proteinExistence type="predicted"/>
<keyword evidence="1" id="KW-0479">Metal-binding</keyword>
<reference evidence="5" key="1">
    <citation type="submission" date="2021-01" db="EMBL/GenBank/DDBJ databases">
        <authorList>
            <consortium name="Genoscope - CEA"/>
            <person name="William W."/>
        </authorList>
    </citation>
    <scope>NUCLEOTIDE SEQUENCE</scope>
</reference>
<evidence type="ECO:0000256" key="3">
    <source>
        <dbReference type="ARBA" id="ARBA00022837"/>
    </source>
</evidence>
<dbReference type="PROSITE" id="PS50222">
    <property type="entry name" value="EF_HAND_2"/>
    <property type="match status" value="2"/>
</dbReference>
<dbReference type="Proteomes" id="UP000692954">
    <property type="component" value="Unassembled WGS sequence"/>
</dbReference>
<dbReference type="OrthoDB" id="292175at2759"/>
<keyword evidence="3" id="KW-0106">Calcium</keyword>
<feature type="domain" description="EF-hand" evidence="4">
    <location>
        <begin position="328"/>
        <end position="363"/>
    </location>
</feature>
<evidence type="ECO:0000313" key="6">
    <source>
        <dbReference type="Proteomes" id="UP000692954"/>
    </source>
</evidence>